<gene>
    <name evidence="6" type="ORF">Poli38472_013161</name>
    <name evidence="7" type="ORF">Poli38472_013162</name>
</gene>
<dbReference type="CDD" id="cd00104">
    <property type="entry name" value="KAZAL_FS"/>
    <property type="match status" value="3"/>
</dbReference>
<dbReference type="PANTHER" id="PTHR10913">
    <property type="entry name" value="FOLLISTATIN-RELATED"/>
    <property type="match status" value="1"/>
</dbReference>
<proteinExistence type="predicted"/>
<dbReference type="SMART" id="SM00280">
    <property type="entry name" value="KAZAL"/>
    <property type="match status" value="3"/>
</dbReference>
<dbReference type="SUPFAM" id="SSF100895">
    <property type="entry name" value="Kazal-type serine protease inhibitors"/>
    <property type="match status" value="3"/>
</dbReference>
<feature type="domain" description="Kazal-like" evidence="5">
    <location>
        <begin position="158"/>
        <end position="209"/>
    </location>
</feature>
<protein>
    <recommendedName>
        <fullName evidence="5">Kazal-like domain-containing protein</fullName>
    </recommendedName>
</protein>
<evidence type="ECO:0000259" key="5">
    <source>
        <dbReference type="PROSITE" id="PS51465"/>
    </source>
</evidence>
<feature type="domain" description="Kazal-like" evidence="5">
    <location>
        <begin position="28"/>
        <end position="78"/>
    </location>
</feature>
<evidence type="ECO:0000313" key="6">
    <source>
        <dbReference type="EMBL" id="TMW55270.1"/>
    </source>
</evidence>
<keyword evidence="2" id="KW-0722">Serine protease inhibitor</keyword>
<name>A0A8K1C2I6_PYTOL</name>
<evidence type="ECO:0000256" key="2">
    <source>
        <dbReference type="ARBA" id="ARBA00022900"/>
    </source>
</evidence>
<evidence type="ECO:0000256" key="3">
    <source>
        <dbReference type="ARBA" id="ARBA00023157"/>
    </source>
</evidence>
<dbReference type="PANTHER" id="PTHR10913:SF45">
    <property type="entry name" value="FOLLISTATIN, ISOFORM A-RELATED"/>
    <property type="match status" value="1"/>
</dbReference>
<evidence type="ECO:0000313" key="8">
    <source>
        <dbReference type="Proteomes" id="UP000794436"/>
    </source>
</evidence>
<feature type="domain" description="Kazal-like" evidence="5">
    <location>
        <begin position="89"/>
        <end position="147"/>
    </location>
</feature>
<dbReference type="InterPro" id="IPR050653">
    <property type="entry name" value="Prot_Inhib_GrowthFact_Antg"/>
</dbReference>
<evidence type="ECO:0000256" key="1">
    <source>
        <dbReference type="ARBA" id="ARBA00022690"/>
    </source>
</evidence>
<accession>A0A8K1C2I6</accession>
<dbReference type="GO" id="GO:0030154">
    <property type="term" value="P:cell differentiation"/>
    <property type="evidence" value="ECO:0007669"/>
    <property type="project" value="TreeGrafter"/>
</dbReference>
<comment type="caution">
    <text evidence="7">The sequence shown here is derived from an EMBL/GenBank/DDBJ whole genome shotgun (WGS) entry which is preliminary data.</text>
</comment>
<dbReference type="PROSITE" id="PS51465">
    <property type="entry name" value="KAZAL_2"/>
    <property type="match status" value="3"/>
</dbReference>
<keyword evidence="3" id="KW-1015">Disulfide bond</keyword>
<dbReference type="EMBL" id="SPLM01000148">
    <property type="protein sequence ID" value="TMW55271.1"/>
    <property type="molecule type" value="Genomic_DNA"/>
</dbReference>
<dbReference type="GO" id="GO:0005576">
    <property type="term" value="C:extracellular region"/>
    <property type="evidence" value="ECO:0007669"/>
    <property type="project" value="TreeGrafter"/>
</dbReference>
<reference evidence="7" key="1">
    <citation type="submission" date="2019-03" db="EMBL/GenBank/DDBJ databases">
        <title>Long read genome sequence of the mycoparasitic Pythium oligandrum ATCC 38472 isolated from sugarbeet rhizosphere.</title>
        <authorList>
            <person name="Gaulin E."/>
        </authorList>
    </citation>
    <scope>NUCLEOTIDE SEQUENCE</scope>
    <source>
        <strain evidence="7">ATCC 38472_TT</strain>
    </source>
</reference>
<keyword evidence="4" id="KW-0732">Signal</keyword>
<keyword evidence="8" id="KW-1185">Reference proteome</keyword>
<dbReference type="EMBL" id="SPLM01000148">
    <property type="protein sequence ID" value="TMW55270.1"/>
    <property type="molecule type" value="Genomic_DNA"/>
</dbReference>
<dbReference type="Gene3D" id="3.30.60.30">
    <property type="match status" value="3"/>
</dbReference>
<evidence type="ECO:0000256" key="4">
    <source>
        <dbReference type="SAM" id="SignalP"/>
    </source>
</evidence>
<dbReference type="OrthoDB" id="343609at2759"/>
<dbReference type="AlphaFoldDB" id="A0A8K1C2I6"/>
<sequence length="209" mass="21896">MNFSIIAAAFLALAATTANANVDANINANVNAACTMKCTKEFKPVCGSNLITYGNQCLLNQAAKCAATDNNNNNNATSNDKPQATTLTLLYAGACDDCLDTSICTSDYKPVCGSDAVTYSNVCKLARAKCQRRDAILTIKHEGECESTPAPATGSTGDSVPTDCTALCTSEFKPVCGSDGMTYPNECKLAAARCLKKDKTLLLARVGMC</sequence>
<feature type="chain" id="PRO_5036433881" description="Kazal-like domain-containing protein" evidence="4">
    <location>
        <begin position="21"/>
        <end position="209"/>
    </location>
</feature>
<dbReference type="InterPro" id="IPR002350">
    <property type="entry name" value="Kazal_dom"/>
</dbReference>
<evidence type="ECO:0000313" key="7">
    <source>
        <dbReference type="EMBL" id="TMW55271.1"/>
    </source>
</evidence>
<feature type="signal peptide" evidence="4">
    <location>
        <begin position="1"/>
        <end position="20"/>
    </location>
</feature>
<dbReference type="Pfam" id="PF00050">
    <property type="entry name" value="Kazal_1"/>
    <property type="match status" value="3"/>
</dbReference>
<keyword evidence="1" id="KW-0646">Protease inhibitor</keyword>
<dbReference type="InterPro" id="IPR036058">
    <property type="entry name" value="Kazal_dom_sf"/>
</dbReference>
<dbReference type="Proteomes" id="UP000794436">
    <property type="component" value="Unassembled WGS sequence"/>
</dbReference>
<organism evidence="7 8">
    <name type="scientific">Pythium oligandrum</name>
    <name type="common">Mycoparasitic fungus</name>
    <dbReference type="NCBI Taxonomy" id="41045"/>
    <lineage>
        <taxon>Eukaryota</taxon>
        <taxon>Sar</taxon>
        <taxon>Stramenopiles</taxon>
        <taxon>Oomycota</taxon>
        <taxon>Peronosporomycetes</taxon>
        <taxon>Pythiales</taxon>
        <taxon>Pythiaceae</taxon>
        <taxon>Pythium</taxon>
    </lineage>
</organism>